<dbReference type="Proteomes" id="UP000001936">
    <property type="component" value="Plasmid p42e"/>
</dbReference>
<evidence type="ECO:0000259" key="1">
    <source>
        <dbReference type="Pfam" id="PF04101"/>
    </source>
</evidence>
<dbReference type="Pfam" id="PF04101">
    <property type="entry name" value="Glyco_tran_28_C"/>
    <property type="match status" value="1"/>
</dbReference>
<keyword evidence="2" id="KW-0614">Plasmid</keyword>
<sequence length="411" mass="45676">MLFTPEGTPMARRLEDARILMYSHDTFGLGHLRRCRAIAHALVEDYRGLNILIISGATIAGAFDYRARVDFVKIPSVIKLRNGEYTSLASHIDLHETLKMRESSIRHTAETFQPDIFIVDKEPMGLKGEVEDTLAYLKARGTVLVLGLREIMDAPHLLDAEWKRNGIMQKIDQYYDSVWVYGPPDFYDPLIGLDVPVSLRRKMDFVGFLQRSVSKGKTSIHARKDNYLLVTTGGGGDGSDLVHDVMNAYEADPTLTQKALVVLGPYMPAAERAKLVQKGEAIPYIEVIEFDNHMEELIDGATGVVAMGGYNTYCEILSFDKPALIVPRVKPREEQLLRAKRASELGLVDMLLPEQSVDPAIMAAALKRLPSRLPPSKSGSNMHLEGLDHISQTVGRWLDGRATHLAVVGAE</sequence>
<dbReference type="PANTHER" id="PTHR21015:SF28">
    <property type="entry name" value="SLL1722 PROTEIN"/>
    <property type="match status" value="1"/>
</dbReference>
<evidence type="ECO:0000313" key="2">
    <source>
        <dbReference type="EMBL" id="ABC93477.1"/>
    </source>
</evidence>
<dbReference type="Gene3D" id="3.40.50.2000">
    <property type="entry name" value="Glycogen Phosphorylase B"/>
    <property type="match status" value="1"/>
</dbReference>
<dbReference type="HOGENOM" id="CLU_055279_0_0_5"/>
<proteinExistence type="predicted"/>
<dbReference type="EMBL" id="CP000137">
    <property type="protein sequence ID" value="ABC93477.1"/>
    <property type="molecule type" value="Genomic_DNA"/>
</dbReference>
<keyword evidence="3" id="KW-1185">Reference proteome</keyword>
<dbReference type="PIRSF" id="PIRSF017085">
    <property type="entry name" value="Glycosyltransf_RedA_prd"/>
    <property type="match status" value="1"/>
</dbReference>
<evidence type="ECO:0000313" key="3">
    <source>
        <dbReference type="Proteomes" id="UP000001936"/>
    </source>
</evidence>
<reference evidence="2 3" key="1">
    <citation type="journal article" date="2006" name="Proc. Natl. Acad. Sci. U.S.A.">
        <title>The partitioned Rhizobium etli genome: genetic and metabolic redundancy in seven interacting replicons.</title>
        <authorList>
            <person name="Gonzalez V."/>
            <person name="Santamaria R.I."/>
            <person name="Bustos P."/>
            <person name="Hernandez-Gonzalez I."/>
            <person name="Medrano-Soto A."/>
            <person name="Moreno-Hagelsieb G."/>
            <person name="Janga S.C."/>
            <person name="Ramirez M.A."/>
            <person name="Jimenez-Jacinto V."/>
            <person name="Collado-Vides J."/>
            <person name="Davila G."/>
        </authorList>
    </citation>
    <scope>NUCLEOTIDE SEQUENCE [LARGE SCALE GENOMIC DNA]</scope>
    <source>
        <strain evidence="3">ATCC 51251 / DSM 11541 / JCM 21823 / NBRC 15573 / CFN 42</strain>
    </source>
</reference>
<protein>
    <submittedName>
        <fullName evidence="2">Membrane-anchored protein</fullName>
    </submittedName>
</protein>
<dbReference type="KEGG" id="ret:RHE_PE00038"/>
<gene>
    <name evidence="2" type="primary">redA</name>
    <name evidence="2" type="ordered locus">RHE_PE00038</name>
</gene>
<dbReference type="InterPro" id="IPR007235">
    <property type="entry name" value="Glyco_trans_28_C"/>
</dbReference>
<organism evidence="2 3">
    <name type="scientific">Rhizobium etli (strain ATCC 51251 / DSM 11541 / JCM 21823 / NBRC 15573 / CFN 42)</name>
    <dbReference type="NCBI Taxonomy" id="347834"/>
    <lineage>
        <taxon>Bacteria</taxon>
        <taxon>Pseudomonadati</taxon>
        <taxon>Pseudomonadota</taxon>
        <taxon>Alphaproteobacteria</taxon>
        <taxon>Hyphomicrobiales</taxon>
        <taxon>Rhizobiaceae</taxon>
        <taxon>Rhizobium/Agrobacterium group</taxon>
        <taxon>Rhizobium</taxon>
    </lineage>
</organism>
<geneLocation type="plasmid" evidence="2 3">
    <name>p42e</name>
</geneLocation>
<dbReference type="SUPFAM" id="SSF53756">
    <property type="entry name" value="UDP-Glycosyltransferase/glycogen phosphorylase"/>
    <property type="match status" value="1"/>
</dbReference>
<name>Q2K031_RHIEC</name>
<feature type="domain" description="Glycosyl transferase family 28 C-terminal" evidence="1">
    <location>
        <begin position="234"/>
        <end position="369"/>
    </location>
</feature>
<dbReference type="CAZy" id="GT1">
    <property type="family name" value="Glycosyltransferase Family 1"/>
</dbReference>
<dbReference type="PANTHER" id="PTHR21015">
    <property type="entry name" value="UDP-N-ACETYLGLUCOSAMINE--N-ACETYLMURAMYL-(PENTAPEPTIDE) PYROPHOSPHORYL-UNDECAPRENOL N-ACETYLGLUCOSAMINE TRANSFERASE 1"/>
    <property type="match status" value="1"/>
</dbReference>
<accession>Q2K031</accession>
<dbReference type="AlphaFoldDB" id="Q2K031"/>
<dbReference type="InterPro" id="IPR016683">
    <property type="entry name" value="Glyco_trans_28_RedA_prd"/>
</dbReference>
<dbReference type="GO" id="GO:0016758">
    <property type="term" value="F:hexosyltransferase activity"/>
    <property type="evidence" value="ECO:0007669"/>
    <property type="project" value="InterPro"/>
</dbReference>